<keyword evidence="1" id="KW-0175">Coiled coil</keyword>
<evidence type="ECO:0000313" key="2">
    <source>
        <dbReference type="EMBL" id="KAL0171931.1"/>
    </source>
</evidence>
<dbReference type="AlphaFoldDB" id="A0ABD0PGJ0"/>
<organism evidence="2 3">
    <name type="scientific">Cirrhinus mrigala</name>
    <name type="common">Mrigala</name>
    <dbReference type="NCBI Taxonomy" id="683832"/>
    <lineage>
        <taxon>Eukaryota</taxon>
        <taxon>Metazoa</taxon>
        <taxon>Chordata</taxon>
        <taxon>Craniata</taxon>
        <taxon>Vertebrata</taxon>
        <taxon>Euteleostomi</taxon>
        <taxon>Actinopterygii</taxon>
        <taxon>Neopterygii</taxon>
        <taxon>Teleostei</taxon>
        <taxon>Ostariophysi</taxon>
        <taxon>Cypriniformes</taxon>
        <taxon>Cyprinidae</taxon>
        <taxon>Labeoninae</taxon>
        <taxon>Labeonini</taxon>
        <taxon>Cirrhinus</taxon>
    </lineage>
</organism>
<name>A0ABD0PGJ0_CIRMR</name>
<accession>A0ABD0PGJ0</accession>
<protein>
    <submittedName>
        <fullName evidence="2">Uncharacterized protein</fullName>
    </submittedName>
</protein>
<proteinExistence type="predicted"/>
<dbReference type="Proteomes" id="UP001529510">
    <property type="component" value="Unassembled WGS sequence"/>
</dbReference>
<evidence type="ECO:0000313" key="3">
    <source>
        <dbReference type="Proteomes" id="UP001529510"/>
    </source>
</evidence>
<keyword evidence="3" id="KW-1185">Reference proteome</keyword>
<dbReference type="EMBL" id="JAMKFB020000016">
    <property type="protein sequence ID" value="KAL0171931.1"/>
    <property type="molecule type" value="Genomic_DNA"/>
</dbReference>
<sequence length="76" mass="8913">LWHTENVIKKDFKHLHQLLYDEEKAVLAALSEEKNQKTQLMKDKIEKMSEEILSLSKTISELTAKLDSEDIQFLQV</sequence>
<feature type="coiled-coil region" evidence="1">
    <location>
        <begin position="27"/>
        <end position="65"/>
    </location>
</feature>
<feature type="non-terminal residue" evidence="2">
    <location>
        <position position="1"/>
    </location>
</feature>
<reference evidence="2 3" key="1">
    <citation type="submission" date="2024-05" db="EMBL/GenBank/DDBJ databases">
        <title>Genome sequencing and assembly of Indian major carp, Cirrhinus mrigala (Hamilton, 1822).</title>
        <authorList>
            <person name="Mohindra V."/>
            <person name="Chowdhury L.M."/>
            <person name="Lal K."/>
            <person name="Jena J.K."/>
        </authorList>
    </citation>
    <scope>NUCLEOTIDE SEQUENCE [LARGE SCALE GENOMIC DNA]</scope>
    <source>
        <strain evidence="2">CM1030</strain>
        <tissue evidence="2">Blood</tissue>
    </source>
</reference>
<evidence type="ECO:0000256" key="1">
    <source>
        <dbReference type="SAM" id="Coils"/>
    </source>
</evidence>
<gene>
    <name evidence="2" type="ORF">M9458_032242</name>
</gene>
<comment type="caution">
    <text evidence="2">The sequence shown here is derived from an EMBL/GenBank/DDBJ whole genome shotgun (WGS) entry which is preliminary data.</text>
</comment>
<feature type="non-terminal residue" evidence="2">
    <location>
        <position position="76"/>
    </location>
</feature>